<dbReference type="NCBIfam" id="NF040535">
    <property type="entry name" value="LiaF_C_term"/>
    <property type="match status" value="1"/>
</dbReference>
<sequence>MPFLLCICDKEGGAEMKKQFSKTQFMGMLLIIFGFGLFLDMILGHFEPGGLIFAFIMIMFGRHYRKKNRYVRGNVFLFVGGIVFLFFLFSSAAFVLVVFACLALIGYQLIQQGHRQKAMKVEIKEKGYINEEKQIYRTEPYIKNMFVGNVRMMDHIYEIEDINVQYGACDVEIDLTTAMIPEGETVIVIRGVIGNIRLYVPYDIELSLNHSVIVGRVLLPGHEETGFNRNVTFRTEQYKEAPRRIKIISSLVVGDTEVRKV</sequence>
<reference evidence="3 4" key="1">
    <citation type="journal article" date="2008" name="Chem. Biol. Interact.">
        <title>Extending the Bacillus cereus group genomics to putative food-borne pathogens of different toxicity.</title>
        <authorList>
            <person name="Lapidus A."/>
            <person name="Goltsman E."/>
            <person name="Auger S."/>
            <person name="Galleron N."/>
            <person name="Segurens B."/>
            <person name="Dossat C."/>
            <person name="Land M.L."/>
            <person name="Broussolle V."/>
            <person name="Brillard J."/>
            <person name="Guinebretiere M.H."/>
            <person name="Sanchis V."/>
            <person name="Nguen-The C."/>
            <person name="Lereclus D."/>
            <person name="Richardson P."/>
            <person name="Wincker P."/>
            <person name="Weissenbach J."/>
            <person name="Ehrlich S.D."/>
            <person name="Sorokin A."/>
        </authorList>
    </citation>
    <scope>NUCLEOTIDE SEQUENCE [LARGE SCALE GENOMIC DNA]</scope>
    <source>
        <strain evidence="3 4">KBAB4</strain>
    </source>
</reference>
<name>A9VLK6_BACMK</name>
<feature type="transmembrane region" description="Helical" evidence="1">
    <location>
        <begin position="49"/>
        <end position="64"/>
    </location>
</feature>
<dbReference type="Pfam" id="PF09922">
    <property type="entry name" value="LiaF-like_C"/>
    <property type="match status" value="1"/>
</dbReference>
<dbReference type="GO" id="GO:0016020">
    <property type="term" value="C:membrane"/>
    <property type="evidence" value="ECO:0007669"/>
    <property type="project" value="InterPro"/>
</dbReference>
<dbReference type="KEGG" id="bwe:BcerKBAB4_1361"/>
<evidence type="ECO:0000313" key="4">
    <source>
        <dbReference type="Proteomes" id="UP000002154"/>
    </source>
</evidence>
<organism evidence="3 4">
    <name type="scientific">Bacillus mycoides (strain KBAB4)</name>
    <name type="common">Bacillus weihenstephanensis</name>
    <dbReference type="NCBI Taxonomy" id="315730"/>
    <lineage>
        <taxon>Bacteria</taxon>
        <taxon>Bacillati</taxon>
        <taxon>Bacillota</taxon>
        <taxon>Bacilli</taxon>
        <taxon>Bacillales</taxon>
        <taxon>Bacillaceae</taxon>
        <taxon>Bacillus</taxon>
        <taxon>Bacillus cereus group</taxon>
    </lineage>
</organism>
<proteinExistence type="predicted"/>
<keyword evidence="1" id="KW-1133">Transmembrane helix</keyword>
<feature type="transmembrane region" description="Helical" evidence="1">
    <location>
        <begin position="25"/>
        <end position="43"/>
    </location>
</feature>
<dbReference type="InterPro" id="IPR024425">
    <property type="entry name" value="LiaF-like_C"/>
</dbReference>
<evidence type="ECO:0000256" key="1">
    <source>
        <dbReference type="SAM" id="Phobius"/>
    </source>
</evidence>
<protein>
    <recommendedName>
        <fullName evidence="2">Cell wall-active antibiotics response LiaF-like C-terminal domain-containing protein</fullName>
    </recommendedName>
</protein>
<evidence type="ECO:0000259" key="2">
    <source>
        <dbReference type="Pfam" id="PF09922"/>
    </source>
</evidence>
<gene>
    <name evidence="3" type="ordered locus">BcerKBAB4_1361</name>
</gene>
<feature type="domain" description="Cell wall-active antibiotics response LiaF-like C-terminal" evidence="2">
    <location>
        <begin position="146"/>
        <end position="258"/>
    </location>
</feature>
<dbReference type="EMBL" id="CP000903">
    <property type="protein sequence ID" value="ABY42608.1"/>
    <property type="molecule type" value="Genomic_DNA"/>
</dbReference>
<dbReference type="eggNOG" id="COG4758">
    <property type="taxonomic scope" value="Bacteria"/>
</dbReference>
<dbReference type="InterPro" id="IPR016975">
    <property type="entry name" value="Cell_wall_LiaF"/>
</dbReference>
<dbReference type="AlphaFoldDB" id="A9VLK6"/>
<keyword evidence="1" id="KW-0812">Transmembrane</keyword>
<evidence type="ECO:0000313" key="3">
    <source>
        <dbReference type="EMBL" id="ABY42608.1"/>
    </source>
</evidence>
<feature type="transmembrane region" description="Helical" evidence="1">
    <location>
        <begin position="76"/>
        <end position="107"/>
    </location>
</feature>
<dbReference type="Proteomes" id="UP000002154">
    <property type="component" value="Chromosome"/>
</dbReference>
<keyword evidence="1" id="KW-0472">Membrane</keyword>
<dbReference type="InterPro" id="IPR047793">
    <property type="entry name" value="LiaF_C"/>
</dbReference>
<accession>A9VLK6</accession>
<dbReference type="PIRSF" id="PIRSF031509">
    <property type="entry name" value="Cell_wall_LiaF/YvqF"/>
    <property type="match status" value="1"/>
</dbReference>
<dbReference type="HOGENOM" id="CLU_074089_1_1_9"/>